<sequence>KLIKPQGKMAKTHLPLMNALEIWESVSTQFENVLTAYHGACTLVDSCAVERLFDAGDILFRLEREIDSLGNRLMQQFSGSRSHLTRARNKLATSVYHLPDEILANIFFKFINDFDPGKVQSVEQGIRSTYRRLYTLICVCADWRKLGLSHGAFWSLIPVPYNQSSYNMAKLSLERASGAGLYLAGTIYHADSTLLDFMAKHQPRFCAVNLSGKNSRPLCEIVASLLKHSVPGHLTGLSIQYQPHDSDPWSPHPPMHCYAEELFSPSSYEDAQIKEFVGSLLTLRLGGFKLDWRNMRFSRLVELRIQEVQLDDISMAENILLAAASSPTLRSLEFISVTIDDRPLRLPRPDWNSRFTVSLSHLQSLRLQDLYKGLLRFILWSILPGSYKVILTYTIYDCISRDSPIDASLDPVELPSLNIHTLILANVYADLLHFFLKSMPTLKRFYIRTYPELYGFRKILQALVRPIGTKPDDDNANFAKLNVLYISGTSIDIFGSDLAIFKDAITSHDIQELGMGGPLNSYALDGSNSLTNDPNDDDNTASVKEWLRDTVPKVRYMETWEEFPELAFRRASWQLW</sequence>
<proteinExistence type="predicted"/>
<evidence type="ECO:0000313" key="2">
    <source>
        <dbReference type="Proteomes" id="UP000663853"/>
    </source>
</evidence>
<evidence type="ECO:0000313" key="1">
    <source>
        <dbReference type="EMBL" id="CAE6507590.1"/>
    </source>
</evidence>
<name>A0A8H3D0D0_9AGAM</name>
<comment type="caution">
    <text evidence="1">The sequence shown here is derived from an EMBL/GenBank/DDBJ whole genome shotgun (WGS) entry which is preliminary data.</text>
</comment>
<reference evidence="1" key="1">
    <citation type="submission" date="2021-01" db="EMBL/GenBank/DDBJ databases">
        <authorList>
            <person name="Kaushik A."/>
        </authorList>
    </citation>
    <scope>NUCLEOTIDE SEQUENCE</scope>
    <source>
        <strain evidence="1">AG6-10EEA</strain>
    </source>
</reference>
<dbReference type="Proteomes" id="UP000663853">
    <property type="component" value="Unassembled WGS sequence"/>
</dbReference>
<accession>A0A8H3D0D0</accession>
<gene>
    <name evidence="1" type="ORF">RDB_LOCUS122262</name>
</gene>
<protein>
    <recommendedName>
        <fullName evidence="3">F-box domain-containing protein</fullName>
    </recommendedName>
</protein>
<dbReference type="AlphaFoldDB" id="A0A8H3D0D0"/>
<dbReference type="EMBL" id="CAJMXA010003619">
    <property type="protein sequence ID" value="CAE6507590.1"/>
    <property type="molecule type" value="Genomic_DNA"/>
</dbReference>
<feature type="non-terminal residue" evidence="1">
    <location>
        <position position="576"/>
    </location>
</feature>
<evidence type="ECO:0008006" key="3">
    <source>
        <dbReference type="Google" id="ProtNLM"/>
    </source>
</evidence>
<organism evidence="1 2">
    <name type="scientific">Rhizoctonia solani</name>
    <dbReference type="NCBI Taxonomy" id="456999"/>
    <lineage>
        <taxon>Eukaryota</taxon>
        <taxon>Fungi</taxon>
        <taxon>Dikarya</taxon>
        <taxon>Basidiomycota</taxon>
        <taxon>Agaricomycotina</taxon>
        <taxon>Agaricomycetes</taxon>
        <taxon>Cantharellales</taxon>
        <taxon>Ceratobasidiaceae</taxon>
        <taxon>Rhizoctonia</taxon>
    </lineage>
</organism>